<dbReference type="RefSeq" id="WP_130649474.1">
    <property type="nucleotide sequence ID" value="NZ_BMHA01000004.1"/>
</dbReference>
<gene>
    <name evidence="1" type="ORF">GCM10011354_12660</name>
</gene>
<dbReference type="EMBL" id="BMHA01000004">
    <property type="protein sequence ID" value="GGI05150.1"/>
    <property type="molecule type" value="Genomic_DNA"/>
</dbReference>
<organism evidence="1 2">
    <name type="scientific">Egicoccus halophilus</name>
    <dbReference type="NCBI Taxonomy" id="1670830"/>
    <lineage>
        <taxon>Bacteria</taxon>
        <taxon>Bacillati</taxon>
        <taxon>Actinomycetota</taxon>
        <taxon>Nitriliruptoria</taxon>
        <taxon>Egicoccales</taxon>
        <taxon>Egicoccaceae</taxon>
        <taxon>Egicoccus</taxon>
    </lineage>
</organism>
<reference evidence="1" key="1">
    <citation type="journal article" date="2014" name="Int. J. Syst. Evol. Microbiol.">
        <title>Complete genome sequence of Corynebacterium casei LMG S-19264T (=DSM 44701T), isolated from a smear-ripened cheese.</title>
        <authorList>
            <consortium name="US DOE Joint Genome Institute (JGI-PGF)"/>
            <person name="Walter F."/>
            <person name="Albersmeier A."/>
            <person name="Kalinowski J."/>
            <person name="Ruckert C."/>
        </authorList>
    </citation>
    <scope>NUCLEOTIDE SEQUENCE</scope>
    <source>
        <strain evidence="1">CGMCC 1.14988</strain>
    </source>
</reference>
<dbReference type="AlphaFoldDB" id="A0A8J3A760"/>
<proteinExistence type="predicted"/>
<evidence type="ECO:0000313" key="2">
    <source>
        <dbReference type="Proteomes" id="UP000650511"/>
    </source>
</evidence>
<keyword evidence="2" id="KW-1185">Reference proteome</keyword>
<sequence length="64" mass="7224">MDERAAELVERTVADLRAALAARRPGGHGAFEDELRDLERLQLAGDQLLHALRRQALHVQQRRG</sequence>
<comment type="caution">
    <text evidence="1">The sequence shown here is derived from an EMBL/GenBank/DDBJ whole genome shotgun (WGS) entry which is preliminary data.</text>
</comment>
<accession>A0A8J3A760</accession>
<evidence type="ECO:0000313" key="1">
    <source>
        <dbReference type="EMBL" id="GGI05150.1"/>
    </source>
</evidence>
<dbReference type="Proteomes" id="UP000650511">
    <property type="component" value="Unassembled WGS sequence"/>
</dbReference>
<name>A0A8J3A760_9ACTN</name>
<reference evidence="1" key="2">
    <citation type="submission" date="2020-09" db="EMBL/GenBank/DDBJ databases">
        <authorList>
            <person name="Sun Q."/>
            <person name="Zhou Y."/>
        </authorList>
    </citation>
    <scope>NUCLEOTIDE SEQUENCE</scope>
    <source>
        <strain evidence="1">CGMCC 1.14988</strain>
    </source>
</reference>
<protein>
    <submittedName>
        <fullName evidence="1">Uncharacterized protein</fullName>
    </submittedName>
</protein>